<keyword evidence="2" id="KW-1185">Reference proteome</keyword>
<accession>Q169H1</accession>
<dbReference type="KEGG" id="rde:RD1_1751"/>
<dbReference type="eggNOG" id="ENOG5030XYT">
    <property type="taxonomic scope" value="Bacteria"/>
</dbReference>
<protein>
    <submittedName>
        <fullName evidence="1">Uncharacterized protein</fullName>
    </submittedName>
</protein>
<proteinExistence type="predicted"/>
<reference evidence="1 2" key="1">
    <citation type="journal article" date="2007" name="J. Bacteriol.">
        <title>The complete genome sequence of Roseobacter denitrificans reveals a mixotrophic rather than photosynthetic metabolism.</title>
        <authorList>
            <person name="Swingley W.D."/>
            <person name="Sadekar S."/>
            <person name="Mastrian S.D."/>
            <person name="Matthies H.J."/>
            <person name="Hao J."/>
            <person name="Ramos H."/>
            <person name="Acharya C.R."/>
            <person name="Conrad A.L."/>
            <person name="Taylor H.L."/>
            <person name="Dejesa L.C."/>
            <person name="Shah M.K."/>
            <person name="O'huallachain M.E."/>
            <person name="Lince M.T."/>
            <person name="Blankenship R.E."/>
            <person name="Beatty J.T."/>
            <person name="Touchman J.W."/>
        </authorList>
    </citation>
    <scope>NUCLEOTIDE SEQUENCE [LARGE SCALE GENOMIC DNA]</scope>
    <source>
        <strain evidence="2">ATCC 33942 / OCh 114</strain>
    </source>
</reference>
<organism evidence="1 2">
    <name type="scientific">Roseobacter denitrificans (strain ATCC 33942 / OCh 114)</name>
    <name type="common">Erythrobacter sp. (strain OCh 114)</name>
    <name type="synonym">Roseobacter denitrificans</name>
    <dbReference type="NCBI Taxonomy" id="375451"/>
    <lineage>
        <taxon>Bacteria</taxon>
        <taxon>Pseudomonadati</taxon>
        <taxon>Pseudomonadota</taxon>
        <taxon>Alphaproteobacteria</taxon>
        <taxon>Rhodobacterales</taxon>
        <taxon>Roseobacteraceae</taxon>
        <taxon>Roseobacter</taxon>
    </lineage>
</organism>
<sequence length="72" mass="8117">MEGHKLGRAPNFTGACIVMFGVNLAWILLFLFAVYGLVAAVFLGLVVNHWVSWLEHRKQLEDQRYSDAPADN</sequence>
<dbReference type="EMBL" id="CP000362">
    <property type="protein sequence ID" value="ABG31372.1"/>
    <property type="molecule type" value="Genomic_DNA"/>
</dbReference>
<gene>
    <name evidence="1" type="ordered locus">RD1_1751</name>
</gene>
<dbReference type="AlphaFoldDB" id="Q169H1"/>
<evidence type="ECO:0000313" key="2">
    <source>
        <dbReference type="Proteomes" id="UP000007029"/>
    </source>
</evidence>
<dbReference type="Proteomes" id="UP000007029">
    <property type="component" value="Chromosome"/>
</dbReference>
<name>Q169H1_ROSDO</name>
<evidence type="ECO:0000313" key="1">
    <source>
        <dbReference type="EMBL" id="ABG31372.1"/>
    </source>
</evidence>
<dbReference type="STRING" id="375451.RD1_1751"/>
<dbReference type="HOGENOM" id="CLU_2719830_0_0_5"/>
<dbReference type="RefSeq" id="WP_011567991.1">
    <property type="nucleotide sequence ID" value="NC_008209.1"/>
</dbReference>